<dbReference type="OrthoDB" id="7323395at2"/>
<dbReference type="Proteomes" id="UP000321085">
    <property type="component" value="Unassembled WGS sequence"/>
</dbReference>
<reference evidence="3 4" key="1">
    <citation type="submission" date="2019-07" db="EMBL/GenBank/DDBJ databases">
        <title>Whole genome shotgun sequence of Microvirga aerophila NBRC 106136.</title>
        <authorList>
            <person name="Hosoyama A."/>
            <person name="Uohara A."/>
            <person name="Ohji S."/>
            <person name="Ichikawa N."/>
        </authorList>
    </citation>
    <scope>NUCLEOTIDE SEQUENCE [LARGE SCALE GENOMIC DNA]</scope>
    <source>
        <strain evidence="3 4">NBRC 106136</strain>
    </source>
</reference>
<feature type="transmembrane region" description="Helical" evidence="1">
    <location>
        <begin position="49"/>
        <end position="70"/>
    </location>
</feature>
<evidence type="ECO:0000313" key="4">
    <source>
        <dbReference type="Proteomes" id="UP000321085"/>
    </source>
</evidence>
<feature type="transmembrane region" description="Helical" evidence="1">
    <location>
        <begin position="106"/>
        <end position="133"/>
    </location>
</feature>
<feature type="transmembrane region" description="Helical" evidence="1">
    <location>
        <begin position="145"/>
        <end position="161"/>
    </location>
</feature>
<feature type="transmembrane region" description="Helical" evidence="1">
    <location>
        <begin position="408"/>
        <end position="424"/>
    </location>
</feature>
<organism evidence="3 4">
    <name type="scientific">Microvirga aerophila</name>
    <dbReference type="NCBI Taxonomy" id="670291"/>
    <lineage>
        <taxon>Bacteria</taxon>
        <taxon>Pseudomonadati</taxon>
        <taxon>Pseudomonadota</taxon>
        <taxon>Alphaproteobacteria</taxon>
        <taxon>Hyphomicrobiales</taxon>
        <taxon>Methylobacteriaceae</taxon>
        <taxon>Microvirga</taxon>
    </lineage>
</organism>
<keyword evidence="1" id="KW-1133">Transmembrane helix</keyword>
<keyword evidence="1" id="KW-0472">Membrane</keyword>
<feature type="domain" description="DUF112" evidence="2">
    <location>
        <begin position="18"/>
        <end position="436"/>
    </location>
</feature>
<dbReference type="Pfam" id="PF01970">
    <property type="entry name" value="TctA"/>
    <property type="match status" value="1"/>
</dbReference>
<gene>
    <name evidence="3" type="ORF">MAE02_20240</name>
</gene>
<evidence type="ECO:0000256" key="1">
    <source>
        <dbReference type="SAM" id="Phobius"/>
    </source>
</evidence>
<feature type="transmembrane region" description="Helical" evidence="1">
    <location>
        <begin position="431"/>
        <end position="448"/>
    </location>
</feature>
<keyword evidence="4" id="KW-1185">Reference proteome</keyword>
<evidence type="ECO:0000313" key="3">
    <source>
        <dbReference type="EMBL" id="GEO14328.1"/>
    </source>
</evidence>
<comment type="caution">
    <text evidence="3">The sequence shown here is derived from an EMBL/GenBank/DDBJ whole genome shotgun (WGS) entry which is preliminary data.</text>
</comment>
<feature type="transmembrane region" description="Helical" evidence="1">
    <location>
        <begin position="316"/>
        <end position="340"/>
    </location>
</feature>
<feature type="transmembrane region" description="Helical" evidence="1">
    <location>
        <begin position="256"/>
        <end position="279"/>
    </location>
</feature>
<protein>
    <recommendedName>
        <fullName evidence="2">DUF112 domain-containing protein</fullName>
    </recommendedName>
</protein>
<sequence>MLENLASGFSIALTPWNLAYAGFGAVLGTAIGVLPGLGPPATIAMLLPLTYGMEPVSAVIMLAGIFYGAMYGGSTTSILLNIPGEAGSVVTCLDGYRLTRKGRAGAALGIAAIGSFIAGTLGVIGLSLISPILADFALRFGPAEYFSLVLLGLTMAVYLSGGSALKGLIMGAIGLLIGTVGLDPVLGAERYTFGISNLTDGLDFVVVAMGLFGIAEVLDNLEAPEQPVALKTGIKGILPTLEDWKKSWGAITRGSLFGFFIGILPGGGAVISSFVAYAVEKRISKHPEQFGHGAIEGVAAPEAANNAASVSSFIPLLTLGIPGNASIAMILVALMIHGIRPGPQLIENHPDVFWGAVASMYVGNFMLLALNLPLVGLWVKLLRVPYNILALLVVVICIVGAYSVNNSTFDVGVMIVFGILGYVLRKGGFPAAPLILAMILGPILERSLQQAMISSAGDPLIFLEKPMSAGLLLVAALVALTPLVSLARSGRAKAA</sequence>
<feature type="transmembrane region" description="Helical" evidence="1">
    <location>
        <begin position="468"/>
        <end position="487"/>
    </location>
</feature>
<dbReference type="PANTHER" id="PTHR35342:SF5">
    <property type="entry name" value="TRICARBOXYLIC TRANSPORT PROTEIN"/>
    <property type="match status" value="1"/>
</dbReference>
<feature type="transmembrane region" description="Helical" evidence="1">
    <location>
        <begin position="384"/>
        <end position="402"/>
    </location>
</feature>
<dbReference type="InterPro" id="IPR002823">
    <property type="entry name" value="DUF112_TM"/>
</dbReference>
<name>A0A512BQV8_9HYPH</name>
<accession>A0A512BQV8</accession>
<evidence type="ECO:0000259" key="2">
    <source>
        <dbReference type="Pfam" id="PF01970"/>
    </source>
</evidence>
<dbReference type="EMBL" id="BJYU01000021">
    <property type="protein sequence ID" value="GEO14328.1"/>
    <property type="molecule type" value="Genomic_DNA"/>
</dbReference>
<dbReference type="AlphaFoldDB" id="A0A512BQV8"/>
<dbReference type="RefSeq" id="WP_114185841.1">
    <property type="nucleotide sequence ID" value="NZ_BJYU01000021.1"/>
</dbReference>
<feature type="transmembrane region" description="Helical" evidence="1">
    <location>
        <begin position="352"/>
        <end position="372"/>
    </location>
</feature>
<dbReference type="PANTHER" id="PTHR35342">
    <property type="entry name" value="TRICARBOXYLIC TRANSPORT PROTEIN"/>
    <property type="match status" value="1"/>
</dbReference>
<feature type="transmembrane region" description="Helical" evidence="1">
    <location>
        <begin position="167"/>
        <end position="186"/>
    </location>
</feature>
<feature type="transmembrane region" description="Helical" evidence="1">
    <location>
        <begin position="18"/>
        <end position="37"/>
    </location>
</feature>
<keyword evidence="1" id="KW-0812">Transmembrane</keyword>
<proteinExistence type="predicted"/>
<feature type="transmembrane region" description="Helical" evidence="1">
    <location>
        <begin position="198"/>
        <end position="218"/>
    </location>
</feature>